<dbReference type="Proteomes" id="UP000830768">
    <property type="component" value="Chromosome 9"/>
</dbReference>
<sequence length="355" mass="38327">MKEVILSKGPEAEIIESPIPVPQKGQILIRVVVAGSNPKDVKSTFWFPPSNTGDDLAGYVEAVGDGVLGFRQHDRVAAYHEGFTPHGAYAEYAIAWAHTTFLIPDQISFEQAATIPLAGMTAVLGLYSNLRLPAPWTNDEDRPETGPLVIYGAGTAVGSFAVQFARKSEMHPIICVAGQSRDHVESLIDRSKGDVVIDYRQGSEAVVDGIKKALAGRPLLHAFDAVAEHGSDKIVGAVLDPGARFSLVGIKDGIKCPKKSGVDFPEGFQFEPLEGVPESVEAFWPAAGCVHNDYKHYGTVFYPYIALGLEEGWFKPHPHEVVPGGLNGVKEGLTRLLNGEAHGCKFVYRVEDTQA</sequence>
<evidence type="ECO:0000313" key="1">
    <source>
        <dbReference type="EMBL" id="UPK99883.1"/>
    </source>
</evidence>
<organism evidence="1 2">
    <name type="scientific">Fusarium solani subsp. cucurbitae</name>
    <name type="common">Neocosmosporum cucurbitae</name>
    <dbReference type="NCBI Taxonomy" id="2747967"/>
    <lineage>
        <taxon>Eukaryota</taxon>
        <taxon>Fungi</taxon>
        <taxon>Dikarya</taxon>
        <taxon>Ascomycota</taxon>
        <taxon>Pezizomycotina</taxon>
        <taxon>Sordariomycetes</taxon>
        <taxon>Hypocreomycetidae</taxon>
        <taxon>Hypocreales</taxon>
        <taxon>Nectriaceae</taxon>
        <taxon>Fusarium</taxon>
        <taxon>Fusarium solani species complex</taxon>
    </lineage>
</organism>
<keyword evidence="2" id="KW-1185">Reference proteome</keyword>
<dbReference type="EMBL" id="CP090037">
    <property type="protein sequence ID" value="UPK99883.1"/>
    <property type="molecule type" value="Genomic_DNA"/>
</dbReference>
<name>A0ACD3ZFL8_FUSSC</name>
<reference evidence="1" key="1">
    <citation type="submission" date="2021-11" db="EMBL/GenBank/DDBJ databases">
        <title>Fusarium solani-melongenae Genome sequencing and assembly.</title>
        <authorList>
            <person name="Xie S."/>
            <person name="Huang L."/>
            <person name="Zhang X."/>
        </authorList>
    </citation>
    <scope>NUCLEOTIDE SEQUENCE</scope>
    <source>
        <strain evidence="1">CRI 24-3</strain>
    </source>
</reference>
<gene>
    <name evidence="1" type="ORF">LCI18_010818</name>
</gene>
<evidence type="ECO:0000313" key="2">
    <source>
        <dbReference type="Proteomes" id="UP000830768"/>
    </source>
</evidence>
<protein>
    <submittedName>
        <fullName evidence="1">Uncharacterized protein</fullName>
    </submittedName>
</protein>
<accession>A0ACD3ZFL8</accession>
<proteinExistence type="predicted"/>